<dbReference type="InterPro" id="IPR013154">
    <property type="entry name" value="ADH-like_N"/>
</dbReference>
<dbReference type="KEGG" id="cput:CONPUDRAFT_151042"/>
<dbReference type="PANTHER" id="PTHR43482">
    <property type="entry name" value="PROTEIN AST1-RELATED"/>
    <property type="match status" value="1"/>
</dbReference>
<dbReference type="SUPFAM" id="SSF51735">
    <property type="entry name" value="NAD(P)-binding Rossmann-fold domains"/>
    <property type="match status" value="1"/>
</dbReference>
<sequence length="389" mass="40713">MGWLSQISKLSSSIVSRRSSVRSTTLLPRNMSTMKAININGLGGLEVLVSAEVPIPTVGPEDVLVNVKAVSINPVEAKIRAGKWAGGNLPAGSILGFDAAGTIVQVGSSVPASFAHKVGDAVWLLGSSVPNKSNAEYLVADYRSIAAKPKSLEWGDAAAIPLVGLTAWELLFEQMRINEAKPAWDASGAEDAILIVNGAGGVGSIASQLARSVAGLKTVITTASREASIKHTLGLGATHTISHNEPWAPQIAALGLPENVKIKYIAVLTTTTQQTIDQALEVIAPRGRIGLAVQGPEGSYSTFGKAQRKGIDFSWGFVFTKMAFKWNLASQGAALTEMAKLVDEGKIKSITSQSLDLTVAGLKQAHELMESGKTVGKVVLTVPAQGAFQ</sequence>
<proteinExistence type="predicted"/>
<dbReference type="GeneID" id="19202796"/>
<dbReference type="Gene3D" id="3.40.50.720">
    <property type="entry name" value="NAD(P)-binding Rossmann-like Domain"/>
    <property type="match status" value="1"/>
</dbReference>
<comment type="caution">
    <text evidence="2">The sequence shown here is derived from an EMBL/GenBank/DDBJ whole genome shotgun (WGS) entry which is preliminary data.</text>
</comment>
<dbReference type="Pfam" id="PF08240">
    <property type="entry name" value="ADH_N"/>
    <property type="match status" value="1"/>
</dbReference>
<dbReference type="EMBL" id="JH711575">
    <property type="protein sequence ID" value="EIW83995.1"/>
    <property type="molecule type" value="Genomic_DNA"/>
</dbReference>
<dbReference type="InterPro" id="IPR020843">
    <property type="entry name" value="ER"/>
</dbReference>
<gene>
    <name evidence="2" type="ORF">CONPUDRAFT_151042</name>
</gene>
<dbReference type="Gene3D" id="3.90.180.10">
    <property type="entry name" value="Medium-chain alcohol dehydrogenases, catalytic domain"/>
    <property type="match status" value="1"/>
</dbReference>
<dbReference type="GO" id="GO:0016491">
    <property type="term" value="F:oxidoreductase activity"/>
    <property type="evidence" value="ECO:0007669"/>
    <property type="project" value="InterPro"/>
</dbReference>
<reference evidence="3" key="1">
    <citation type="journal article" date="2012" name="Science">
        <title>The Paleozoic origin of enzymatic lignin decomposition reconstructed from 31 fungal genomes.</title>
        <authorList>
            <person name="Floudas D."/>
            <person name="Binder M."/>
            <person name="Riley R."/>
            <person name="Barry K."/>
            <person name="Blanchette R.A."/>
            <person name="Henrissat B."/>
            <person name="Martinez A.T."/>
            <person name="Otillar R."/>
            <person name="Spatafora J.W."/>
            <person name="Yadav J.S."/>
            <person name="Aerts A."/>
            <person name="Benoit I."/>
            <person name="Boyd A."/>
            <person name="Carlson A."/>
            <person name="Copeland A."/>
            <person name="Coutinho P.M."/>
            <person name="de Vries R.P."/>
            <person name="Ferreira P."/>
            <person name="Findley K."/>
            <person name="Foster B."/>
            <person name="Gaskell J."/>
            <person name="Glotzer D."/>
            <person name="Gorecki P."/>
            <person name="Heitman J."/>
            <person name="Hesse C."/>
            <person name="Hori C."/>
            <person name="Igarashi K."/>
            <person name="Jurgens J.A."/>
            <person name="Kallen N."/>
            <person name="Kersten P."/>
            <person name="Kohler A."/>
            <person name="Kuees U."/>
            <person name="Kumar T.K.A."/>
            <person name="Kuo A."/>
            <person name="LaButti K."/>
            <person name="Larrondo L.F."/>
            <person name="Lindquist E."/>
            <person name="Ling A."/>
            <person name="Lombard V."/>
            <person name="Lucas S."/>
            <person name="Lundell T."/>
            <person name="Martin R."/>
            <person name="McLaughlin D.J."/>
            <person name="Morgenstern I."/>
            <person name="Morin E."/>
            <person name="Murat C."/>
            <person name="Nagy L.G."/>
            <person name="Nolan M."/>
            <person name="Ohm R.A."/>
            <person name="Patyshakuliyeva A."/>
            <person name="Rokas A."/>
            <person name="Ruiz-Duenas F.J."/>
            <person name="Sabat G."/>
            <person name="Salamov A."/>
            <person name="Samejima M."/>
            <person name="Schmutz J."/>
            <person name="Slot J.C."/>
            <person name="St John F."/>
            <person name="Stenlid J."/>
            <person name="Sun H."/>
            <person name="Sun S."/>
            <person name="Syed K."/>
            <person name="Tsang A."/>
            <person name="Wiebenga A."/>
            <person name="Young D."/>
            <person name="Pisabarro A."/>
            <person name="Eastwood D.C."/>
            <person name="Martin F."/>
            <person name="Cullen D."/>
            <person name="Grigoriev I.V."/>
            <person name="Hibbett D.S."/>
        </authorList>
    </citation>
    <scope>NUCLEOTIDE SEQUENCE [LARGE SCALE GENOMIC DNA]</scope>
    <source>
        <strain evidence="3">RWD-64-598 SS2</strain>
    </source>
</reference>
<protein>
    <submittedName>
        <fullName evidence="2">GroES-like protein</fullName>
    </submittedName>
</protein>
<organism evidence="2 3">
    <name type="scientific">Coniophora puteana (strain RWD-64-598)</name>
    <name type="common">Brown rot fungus</name>
    <dbReference type="NCBI Taxonomy" id="741705"/>
    <lineage>
        <taxon>Eukaryota</taxon>
        <taxon>Fungi</taxon>
        <taxon>Dikarya</taxon>
        <taxon>Basidiomycota</taxon>
        <taxon>Agaricomycotina</taxon>
        <taxon>Agaricomycetes</taxon>
        <taxon>Agaricomycetidae</taxon>
        <taxon>Boletales</taxon>
        <taxon>Coniophorineae</taxon>
        <taxon>Coniophoraceae</taxon>
        <taxon>Coniophora</taxon>
    </lineage>
</organism>
<dbReference type="AlphaFoldDB" id="A0A5M3MZD6"/>
<name>A0A5M3MZD6_CONPW</name>
<feature type="domain" description="Enoyl reductase (ER)" evidence="1">
    <location>
        <begin position="43"/>
        <end position="380"/>
    </location>
</feature>
<evidence type="ECO:0000313" key="2">
    <source>
        <dbReference type="EMBL" id="EIW83995.1"/>
    </source>
</evidence>
<dbReference type="SUPFAM" id="SSF50129">
    <property type="entry name" value="GroES-like"/>
    <property type="match status" value="1"/>
</dbReference>
<dbReference type="InterPro" id="IPR036291">
    <property type="entry name" value="NAD(P)-bd_dom_sf"/>
</dbReference>
<dbReference type="Proteomes" id="UP000053558">
    <property type="component" value="Unassembled WGS sequence"/>
</dbReference>
<accession>A0A5M3MZD6</accession>
<dbReference type="OMA" id="MFGTPDM"/>
<dbReference type="SMART" id="SM00829">
    <property type="entry name" value="PKS_ER"/>
    <property type="match status" value="1"/>
</dbReference>
<dbReference type="OrthoDB" id="203908at2759"/>
<keyword evidence="3" id="KW-1185">Reference proteome</keyword>
<dbReference type="InterPro" id="IPR011032">
    <property type="entry name" value="GroES-like_sf"/>
</dbReference>
<dbReference type="PANTHER" id="PTHR43482:SF1">
    <property type="entry name" value="PROTEIN AST1-RELATED"/>
    <property type="match status" value="1"/>
</dbReference>
<dbReference type="Pfam" id="PF13602">
    <property type="entry name" value="ADH_zinc_N_2"/>
    <property type="match status" value="1"/>
</dbReference>
<evidence type="ECO:0000313" key="3">
    <source>
        <dbReference type="Proteomes" id="UP000053558"/>
    </source>
</evidence>
<dbReference type="InterPro" id="IPR052585">
    <property type="entry name" value="Lipid_raft_assoc_Zn_ADH"/>
</dbReference>
<evidence type="ECO:0000259" key="1">
    <source>
        <dbReference type="SMART" id="SM00829"/>
    </source>
</evidence>
<dbReference type="RefSeq" id="XP_007765828.1">
    <property type="nucleotide sequence ID" value="XM_007767638.1"/>
</dbReference>